<evidence type="ECO:0000313" key="2">
    <source>
        <dbReference type="EMBL" id="KAL2334989.1"/>
    </source>
</evidence>
<feature type="region of interest" description="Disordered" evidence="1">
    <location>
        <begin position="29"/>
        <end position="64"/>
    </location>
</feature>
<comment type="caution">
    <text evidence="2">The sequence shown here is derived from an EMBL/GenBank/DDBJ whole genome shotgun (WGS) entry which is preliminary data.</text>
</comment>
<feature type="compositionally biased region" description="Basic and acidic residues" evidence="1">
    <location>
        <begin position="53"/>
        <end position="64"/>
    </location>
</feature>
<dbReference type="Proteomes" id="UP001603857">
    <property type="component" value="Unassembled WGS sequence"/>
</dbReference>
<keyword evidence="3" id="KW-1185">Reference proteome</keyword>
<protein>
    <submittedName>
        <fullName evidence="2">Uncharacterized protein</fullName>
    </submittedName>
</protein>
<dbReference type="EMBL" id="JBGMDY010000005">
    <property type="protein sequence ID" value="KAL2334989.1"/>
    <property type="molecule type" value="Genomic_DNA"/>
</dbReference>
<dbReference type="AlphaFoldDB" id="A0ABD1MGQ8"/>
<reference evidence="2 3" key="1">
    <citation type="submission" date="2024-08" db="EMBL/GenBank/DDBJ databases">
        <title>Insights into the chromosomal genome structure of Flemingia macrophylla.</title>
        <authorList>
            <person name="Ding Y."/>
            <person name="Zhao Y."/>
            <person name="Bi W."/>
            <person name="Wu M."/>
            <person name="Zhao G."/>
            <person name="Gong Y."/>
            <person name="Li W."/>
            <person name="Zhang P."/>
        </authorList>
    </citation>
    <scope>NUCLEOTIDE SEQUENCE [LARGE SCALE GENOMIC DNA]</scope>
    <source>
        <strain evidence="2">DYQJB</strain>
        <tissue evidence="2">Leaf</tissue>
    </source>
</reference>
<sequence length="200" mass="22317">MFIPFPIETNNKLVQYFQKEKKHKDIYEASGCYGQGTPHDSSTPHESSMSETSESHTEDLEDISVTHKRDVRAPLLIRSSLPLSLVSLSSCILSSFSPLSPFRLARVVRQRVSPDEMGNYNQGVPLLTKASPSGKGYTYFVLLTGPHKGTFTNFADLCMAKEGLENPRYKDFYTKEEADKALELDTIDPKVIKGAHSLSL</sequence>
<gene>
    <name evidence="2" type="ORF">Fmac_016202</name>
</gene>
<proteinExistence type="predicted"/>
<organism evidence="2 3">
    <name type="scientific">Flemingia macrophylla</name>
    <dbReference type="NCBI Taxonomy" id="520843"/>
    <lineage>
        <taxon>Eukaryota</taxon>
        <taxon>Viridiplantae</taxon>
        <taxon>Streptophyta</taxon>
        <taxon>Embryophyta</taxon>
        <taxon>Tracheophyta</taxon>
        <taxon>Spermatophyta</taxon>
        <taxon>Magnoliopsida</taxon>
        <taxon>eudicotyledons</taxon>
        <taxon>Gunneridae</taxon>
        <taxon>Pentapetalae</taxon>
        <taxon>rosids</taxon>
        <taxon>fabids</taxon>
        <taxon>Fabales</taxon>
        <taxon>Fabaceae</taxon>
        <taxon>Papilionoideae</taxon>
        <taxon>50 kb inversion clade</taxon>
        <taxon>NPAAA clade</taxon>
        <taxon>indigoferoid/millettioid clade</taxon>
        <taxon>Phaseoleae</taxon>
        <taxon>Flemingia</taxon>
    </lineage>
</organism>
<name>A0ABD1MGQ8_9FABA</name>
<accession>A0ABD1MGQ8</accession>
<evidence type="ECO:0000256" key="1">
    <source>
        <dbReference type="SAM" id="MobiDB-lite"/>
    </source>
</evidence>
<evidence type="ECO:0000313" key="3">
    <source>
        <dbReference type="Proteomes" id="UP001603857"/>
    </source>
</evidence>
<feature type="compositionally biased region" description="Low complexity" evidence="1">
    <location>
        <begin position="39"/>
        <end position="52"/>
    </location>
</feature>